<organism evidence="2 3">
    <name type="scientific">Sphaerobolus stellatus (strain SS14)</name>
    <dbReference type="NCBI Taxonomy" id="990650"/>
    <lineage>
        <taxon>Eukaryota</taxon>
        <taxon>Fungi</taxon>
        <taxon>Dikarya</taxon>
        <taxon>Basidiomycota</taxon>
        <taxon>Agaricomycotina</taxon>
        <taxon>Agaricomycetes</taxon>
        <taxon>Phallomycetidae</taxon>
        <taxon>Geastrales</taxon>
        <taxon>Sphaerobolaceae</taxon>
        <taxon>Sphaerobolus</taxon>
    </lineage>
</organism>
<dbReference type="AlphaFoldDB" id="A0A0C9UHS5"/>
<reference evidence="2 3" key="1">
    <citation type="submission" date="2014-06" db="EMBL/GenBank/DDBJ databases">
        <title>Evolutionary Origins and Diversification of the Mycorrhizal Mutualists.</title>
        <authorList>
            <consortium name="DOE Joint Genome Institute"/>
            <consortium name="Mycorrhizal Genomics Consortium"/>
            <person name="Kohler A."/>
            <person name="Kuo A."/>
            <person name="Nagy L.G."/>
            <person name="Floudas D."/>
            <person name="Copeland A."/>
            <person name="Barry K.W."/>
            <person name="Cichocki N."/>
            <person name="Veneault-Fourrey C."/>
            <person name="LaButti K."/>
            <person name="Lindquist E.A."/>
            <person name="Lipzen A."/>
            <person name="Lundell T."/>
            <person name="Morin E."/>
            <person name="Murat C."/>
            <person name="Riley R."/>
            <person name="Ohm R."/>
            <person name="Sun H."/>
            <person name="Tunlid A."/>
            <person name="Henrissat B."/>
            <person name="Grigoriev I.V."/>
            <person name="Hibbett D.S."/>
            <person name="Martin F."/>
        </authorList>
    </citation>
    <scope>NUCLEOTIDE SEQUENCE [LARGE SCALE GENOMIC DNA]</scope>
    <source>
        <strain evidence="2 3">SS14</strain>
    </source>
</reference>
<dbReference type="OrthoDB" id="3224221at2759"/>
<evidence type="ECO:0000313" key="3">
    <source>
        <dbReference type="Proteomes" id="UP000054279"/>
    </source>
</evidence>
<protein>
    <submittedName>
        <fullName evidence="2">Uncharacterized protein</fullName>
    </submittedName>
</protein>
<feature type="compositionally biased region" description="Basic residues" evidence="1">
    <location>
        <begin position="343"/>
        <end position="358"/>
    </location>
</feature>
<gene>
    <name evidence="2" type="ORF">M422DRAFT_54575</name>
</gene>
<keyword evidence="3" id="KW-1185">Reference proteome</keyword>
<evidence type="ECO:0000313" key="2">
    <source>
        <dbReference type="EMBL" id="KIJ28487.1"/>
    </source>
</evidence>
<dbReference type="EMBL" id="KN837304">
    <property type="protein sequence ID" value="KIJ28487.1"/>
    <property type="molecule type" value="Genomic_DNA"/>
</dbReference>
<dbReference type="Proteomes" id="UP000054279">
    <property type="component" value="Unassembled WGS sequence"/>
</dbReference>
<sequence>MAQTAQTPSSINYIHFGIPRGATMQFLECHRLSSMQEQWTMGDVAGLFQALASAYPGDVATRLPALSARIWNLLTNTLNTTDQISRHGLLIGCYLLYLTFDGHPLPYRLHQDAINLIESWTRESVLLSVNLPPDERQAVGPSGGFVDRYHIADIQLDVEWIAYNISRPIIQHSEESLELTIGLNSPLSAGGGTEIPQSTTMSETIMNITIGDEFIRLIQSSVVCSLDVVSFQAMVKLFMEGRNSGPTLQRFRVDIQGPVEKGWNLRLIRVFVLHFLNTIVPKFPPDFFASALLVPSFLLHKMSMYIRRHFLTPKDNPSIPNNPMLRGEQPDNQQTFGTGRSTPQRRRGNRRRNLHKTRQDKVIANFPAPNIFWDILEALGPDGMSSDETDPEAWHSNEVYQFLRIPKAFRSRALDYVISYIDKLPKQGTLDHIGSLKGATERVRIADHPTARNVAGFAGLPIDFYNSEWLAEPNQFQSINALPSLNLQSLEL</sequence>
<dbReference type="HOGENOM" id="CLU_040207_0_0_1"/>
<feature type="compositionally biased region" description="Polar residues" evidence="1">
    <location>
        <begin position="330"/>
        <end position="342"/>
    </location>
</feature>
<evidence type="ECO:0000256" key="1">
    <source>
        <dbReference type="SAM" id="MobiDB-lite"/>
    </source>
</evidence>
<proteinExistence type="predicted"/>
<accession>A0A0C9UHS5</accession>
<feature type="region of interest" description="Disordered" evidence="1">
    <location>
        <begin position="316"/>
        <end position="359"/>
    </location>
</feature>
<name>A0A0C9UHS5_SPHS4</name>